<evidence type="ECO:0000313" key="1">
    <source>
        <dbReference type="EMBL" id="KAL2644067.1"/>
    </source>
</evidence>
<organism evidence="1 2">
    <name type="scientific">Riccia fluitans</name>
    <dbReference type="NCBI Taxonomy" id="41844"/>
    <lineage>
        <taxon>Eukaryota</taxon>
        <taxon>Viridiplantae</taxon>
        <taxon>Streptophyta</taxon>
        <taxon>Embryophyta</taxon>
        <taxon>Marchantiophyta</taxon>
        <taxon>Marchantiopsida</taxon>
        <taxon>Marchantiidae</taxon>
        <taxon>Marchantiales</taxon>
        <taxon>Ricciaceae</taxon>
        <taxon>Riccia</taxon>
    </lineage>
</organism>
<proteinExistence type="predicted"/>
<name>A0ABD1Z8E7_9MARC</name>
<dbReference type="EMBL" id="JBHFFA010000002">
    <property type="protein sequence ID" value="KAL2644067.1"/>
    <property type="molecule type" value="Genomic_DNA"/>
</dbReference>
<evidence type="ECO:0000313" key="2">
    <source>
        <dbReference type="Proteomes" id="UP001605036"/>
    </source>
</evidence>
<dbReference type="PANTHER" id="PTHR43796:SF2">
    <property type="entry name" value="CARBOXYNORSPERMIDINE SYNTHASE"/>
    <property type="match status" value="1"/>
</dbReference>
<keyword evidence="2" id="KW-1185">Reference proteome</keyword>
<sequence length="148" mass="16293">MNLVVIVSFRSFPRWRLLGSIALLTSAIRASDYFIGNLGFLKDKAKVDSFVQLVDPLVRALDGITGEKVSMRVDLDCTDGAKALGIYTHKKLSVAVGVCIAAFARVVLEGSTKPGVWYPEEDGGIRVEDREKLLERACKGTINYIMKK</sequence>
<reference evidence="1 2" key="1">
    <citation type="submission" date="2024-09" db="EMBL/GenBank/DDBJ databases">
        <title>Chromosome-scale assembly of Riccia fluitans.</title>
        <authorList>
            <person name="Paukszto L."/>
            <person name="Sawicki J."/>
            <person name="Karawczyk K."/>
            <person name="Piernik-Szablinska J."/>
            <person name="Szczecinska M."/>
            <person name="Mazdziarz M."/>
        </authorList>
    </citation>
    <scope>NUCLEOTIDE SEQUENCE [LARGE SCALE GENOMIC DNA]</scope>
    <source>
        <strain evidence="1">Rf_01</strain>
        <tissue evidence="1">Aerial parts of the thallus</tissue>
    </source>
</reference>
<dbReference type="AlphaFoldDB" id="A0ABD1Z8E7"/>
<accession>A0ABD1Z8E7</accession>
<comment type="caution">
    <text evidence="1">The sequence shown here is derived from an EMBL/GenBank/DDBJ whole genome shotgun (WGS) entry which is preliminary data.</text>
</comment>
<protein>
    <submittedName>
        <fullName evidence="1">Uncharacterized protein</fullName>
    </submittedName>
</protein>
<dbReference type="PANTHER" id="PTHR43796">
    <property type="entry name" value="CARBOXYNORSPERMIDINE SYNTHASE"/>
    <property type="match status" value="1"/>
</dbReference>
<dbReference type="Proteomes" id="UP001605036">
    <property type="component" value="Unassembled WGS sequence"/>
</dbReference>
<gene>
    <name evidence="1" type="ORF">R1flu_011654</name>
</gene>